<protein>
    <recommendedName>
        <fullName evidence="4">Integral membrane plasmid transfer protein</fullName>
    </recommendedName>
</protein>
<reference evidence="2" key="1">
    <citation type="submission" date="2020-07" db="EMBL/GenBank/DDBJ databases">
        <authorList>
            <person name="Tarantini F.S."/>
            <person name="Hong K.W."/>
            <person name="Chan K.G."/>
        </authorList>
    </citation>
    <scope>NUCLEOTIDE SEQUENCE</scope>
    <source>
        <strain evidence="2">32-07</strain>
    </source>
</reference>
<keyword evidence="1" id="KW-1133">Transmembrane helix</keyword>
<sequence>MVTAFRPGRDGETPEDILGHACVLVRLCGQDAAIAAVLLALVLVGTVTRLAAGLPGAVALALLPVVAGTFTVSAVYAVRSRRTLVSVLGRVRGGTGAPVDPGVPWTPFGSSVVLDDRVRDTQLRRLLSAAHRCGELSWQALAWAVTTAVLFLFWTLAAAMAGG</sequence>
<feature type="transmembrane region" description="Helical" evidence="1">
    <location>
        <begin position="32"/>
        <end position="52"/>
    </location>
</feature>
<feature type="transmembrane region" description="Helical" evidence="1">
    <location>
        <begin position="58"/>
        <end position="78"/>
    </location>
</feature>
<organism evidence="2 3">
    <name type="scientific">Actinomadura graeca</name>
    <dbReference type="NCBI Taxonomy" id="2750812"/>
    <lineage>
        <taxon>Bacteria</taxon>
        <taxon>Bacillati</taxon>
        <taxon>Actinomycetota</taxon>
        <taxon>Actinomycetes</taxon>
        <taxon>Streptosporangiales</taxon>
        <taxon>Thermomonosporaceae</taxon>
        <taxon>Actinomadura</taxon>
    </lineage>
</organism>
<evidence type="ECO:0000313" key="2">
    <source>
        <dbReference type="EMBL" id="QXJ20027.1"/>
    </source>
</evidence>
<feature type="transmembrane region" description="Helical" evidence="1">
    <location>
        <begin position="140"/>
        <end position="161"/>
    </location>
</feature>
<dbReference type="RefSeq" id="WP_231333073.1">
    <property type="nucleotide sequence ID" value="NZ_CP059572.1"/>
</dbReference>
<name>A0ABX8QMX6_9ACTN</name>
<evidence type="ECO:0000256" key="1">
    <source>
        <dbReference type="SAM" id="Phobius"/>
    </source>
</evidence>
<evidence type="ECO:0000313" key="3">
    <source>
        <dbReference type="Proteomes" id="UP001049518"/>
    </source>
</evidence>
<dbReference type="Proteomes" id="UP001049518">
    <property type="component" value="Chromosome"/>
</dbReference>
<evidence type="ECO:0008006" key="4">
    <source>
        <dbReference type="Google" id="ProtNLM"/>
    </source>
</evidence>
<keyword evidence="3" id="KW-1185">Reference proteome</keyword>
<keyword evidence="1" id="KW-0472">Membrane</keyword>
<accession>A0ABX8QMX6</accession>
<dbReference type="EMBL" id="CP059572">
    <property type="protein sequence ID" value="QXJ20027.1"/>
    <property type="molecule type" value="Genomic_DNA"/>
</dbReference>
<keyword evidence="1" id="KW-0812">Transmembrane</keyword>
<gene>
    <name evidence="2" type="ORF">AGRA3207_000656</name>
</gene>
<proteinExistence type="predicted"/>